<dbReference type="AlphaFoldDB" id="A0A6G1J4Y2"/>
<evidence type="ECO:0000313" key="3">
    <source>
        <dbReference type="Proteomes" id="UP000799291"/>
    </source>
</evidence>
<name>A0A6G1J4Y2_9PLEO</name>
<feature type="compositionally biased region" description="Polar residues" evidence="1">
    <location>
        <begin position="9"/>
        <end position="24"/>
    </location>
</feature>
<feature type="region of interest" description="Disordered" evidence="1">
    <location>
        <begin position="1"/>
        <end position="106"/>
    </location>
</feature>
<sequence length="106" mass="12018">MHRQRHETSQGIQTSPSTLRTLSNIHHRYWYPTAQPPSIPPTSTIHPRPHQGPSSGNFPPSHAHAHRPHTHTACATHPSSHHPYQQSSVTPVKFFRSAKPRRTYST</sequence>
<accession>A0A6G1J4Y2</accession>
<evidence type="ECO:0000256" key="1">
    <source>
        <dbReference type="SAM" id="MobiDB-lite"/>
    </source>
</evidence>
<dbReference type="EMBL" id="MU005579">
    <property type="protein sequence ID" value="KAF2685263.1"/>
    <property type="molecule type" value="Genomic_DNA"/>
</dbReference>
<feature type="compositionally biased region" description="Low complexity" evidence="1">
    <location>
        <begin position="71"/>
        <end position="88"/>
    </location>
</feature>
<feature type="compositionally biased region" description="Basic residues" evidence="1">
    <location>
        <begin position="96"/>
        <end position="106"/>
    </location>
</feature>
<protein>
    <submittedName>
        <fullName evidence="2">Uncharacterized protein</fullName>
    </submittedName>
</protein>
<keyword evidence="3" id="KW-1185">Reference proteome</keyword>
<evidence type="ECO:0000313" key="2">
    <source>
        <dbReference type="EMBL" id="KAF2685263.1"/>
    </source>
</evidence>
<reference evidence="2" key="1">
    <citation type="journal article" date="2020" name="Stud. Mycol.">
        <title>101 Dothideomycetes genomes: a test case for predicting lifestyles and emergence of pathogens.</title>
        <authorList>
            <person name="Haridas S."/>
            <person name="Albert R."/>
            <person name="Binder M."/>
            <person name="Bloem J."/>
            <person name="Labutti K."/>
            <person name="Salamov A."/>
            <person name="Andreopoulos B."/>
            <person name="Baker S."/>
            <person name="Barry K."/>
            <person name="Bills G."/>
            <person name="Bluhm B."/>
            <person name="Cannon C."/>
            <person name="Castanera R."/>
            <person name="Culley D."/>
            <person name="Daum C."/>
            <person name="Ezra D."/>
            <person name="Gonzalez J."/>
            <person name="Henrissat B."/>
            <person name="Kuo A."/>
            <person name="Liang C."/>
            <person name="Lipzen A."/>
            <person name="Lutzoni F."/>
            <person name="Magnuson J."/>
            <person name="Mondo S."/>
            <person name="Nolan M."/>
            <person name="Ohm R."/>
            <person name="Pangilinan J."/>
            <person name="Park H.-J."/>
            <person name="Ramirez L."/>
            <person name="Alfaro M."/>
            <person name="Sun H."/>
            <person name="Tritt A."/>
            <person name="Yoshinaga Y."/>
            <person name="Zwiers L.-H."/>
            <person name="Turgeon B."/>
            <person name="Goodwin S."/>
            <person name="Spatafora J."/>
            <person name="Crous P."/>
            <person name="Grigoriev I."/>
        </authorList>
    </citation>
    <scope>NUCLEOTIDE SEQUENCE</scope>
    <source>
        <strain evidence="2">CBS 122367</strain>
    </source>
</reference>
<organism evidence="2 3">
    <name type="scientific">Lentithecium fluviatile CBS 122367</name>
    <dbReference type="NCBI Taxonomy" id="1168545"/>
    <lineage>
        <taxon>Eukaryota</taxon>
        <taxon>Fungi</taxon>
        <taxon>Dikarya</taxon>
        <taxon>Ascomycota</taxon>
        <taxon>Pezizomycotina</taxon>
        <taxon>Dothideomycetes</taxon>
        <taxon>Pleosporomycetidae</taxon>
        <taxon>Pleosporales</taxon>
        <taxon>Massarineae</taxon>
        <taxon>Lentitheciaceae</taxon>
        <taxon>Lentithecium</taxon>
    </lineage>
</organism>
<proteinExistence type="predicted"/>
<dbReference type="Proteomes" id="UP000799291">
    <property type="component" value="Unassembled WGS sequence"/>
</dbReference>
<gene>
    <name evidence="2" type="ORF">K458DRAFT_417330</name>
</gene>